<accession>A0A2T0RVJ5</accession>
<sequence>MLNMLDILGTIAGNVLSLPGILGLALGMMTRNLLVAAILGGLVGVAEPFIFAGFDASKVETIDLVIAIAVGVVAGCIGRAIRVKGATV</sequence>
<gene>
    <name evidence="2" type="ORF">CLV78_102354</name>
</gene>
<evidence type="ECO:0000313" key="2">
    <source>
        <dbReference type="EMBL" id="PRY25177.1"/>
    </source>
</evidence>
<evidence type="ECO:0000256" key="1">
    <source>
        <dbReference type="SAM" id="Phobius"/>
    </source>
</evidence>
<dbReference type="AlphaFoldDB" id="A0A2T0RVJ5"/>
<dbReference type="EMBL" id="PVTD01000002">
    <property type="protein sequence ID" value="PRY25177.1"/>
    <property type="molecule type" value="Genomic_DNA"/>
</dbReference>
<comment type="caution">
    <text evidence="2">The sequence shown here is derived from an EMBL/GenBank/DDBJ whole genome shotgun (WGS) entry which is preliminary data.</text>
</comment>
<keyword evidence="3" id="KW-1185">Reference proteome</keyword>
<reference evidence="2 3" key="1">
    <citation type="submission" date="2018-03" db="EMBL/GenBank/DDBJ databases">
        <title>Genomic Encyclopedia of Archaeal and Bacterial Type Strains, Phase II (KMG-II): from individual species to whole genera.</title>
        <authorList>
            <person name="Goeker M."/>
        </authorList>
    </citation>
    <scope>NUCLEOTIDE SEQUENCE [LARGE SCALE GENOMIC DNA]</scope>
    <source>
        <strain evidence="2 3">DSM 29328</strain>
    </source>
</reference>
<dbReference type="Proteomes" id="UP000239480">
    <property type="component" value="Unassembled WGS sequence"/>
</dbReference>
<proteinExistence type="predicted"/>
<dbReference type="RefSeq" id="WP_245924866.1">
    <property type="nucleotide sequence ID" value="NZ_PVTD01000002.1"/>
</dbReference>
<feature type="transmembrane region" description="Helical" evidence="1">
    <location>
        <begin position="64"/>
        <end position="81"/>
    </location>
</feature>
<feature type="transmembrane region" description="Helical" evidence="1">
    <location>
        <begin position="33"/>
        <end position="52"/>
    </location>
</feature>
<keyword evidence="1" id="KW-1133">Transmembrane helix</keyword>
<organism evidence="2 3">
    <name type="scientific">Aliiruegeria haliotis</name>
    <dbReference type="NCBI Taxonomy" id="1280846"/>
    <lineage>
        <taxon>Bacteria</taxon>
        <taxon>Pseudomonadati</taxon>
        <taxon>Pseudomonadota</taxon>
        <taxon>Alphaproteobacteria</taxon>
        <taxon>Rhodobacterales</taxon>
        <taxon>Roseobacteraceae</taxon>
        <taxon>Aliiruegeria</taxon>
    </lineage>
</organism>
<evidence type="ECO:0000313" key="3">
    <source>
        <dbReference type="Proteomes" id="UP000239480"/>
    </source>
</evidence>
<protein>
    <submittedName>
        <fullName evidence="2">Uncharacterized protein</fullName>
    </submittedName>
</protein>
<keyword evidence="1" id="KW-0472">Membrane</keyword>
<name>A0A2T0RVJ5_9RHOB</name>
<keyword evidence="1" id="KW-0812">Transmembrane</keyword>
<feature type="transmembrane region" description="Helical" evidence="1">
    <location>
        <begin position="6"/>
        <end position="26"/>
    </location>
</feature>